<accession>A0A835J937</accession>
<dbReference type="PROSITE" id="PS50088">
    <property type="entry name" value="ANK_REPEAT"/>
    <property type="match status" value="1"/>
</dbReference>
<dbReference type="EMBL" id="JADGMS010000016">
    <property type="protein sequence ID" value="KAF9665788.1"/>
    <property type="molecule type" value="Genomic_DNA"/>
</dbReference>
<proteinExistence type="predicted"/>
<gene>
    <name evidence="2" type="ORF">SADUNF_Sadunf16G0160100</name>
</gene>
<dbReference type="InterPro" id="IPR002110">
    <property type="entry name" value="Ankyrin_rpt"/>
</dbReference>
<evidence type="ECO:0000256" key="1">
    <source>
        <dbReference type="PROSITE-ProRule" id="PRU00023"/>
    </source>
</evidence>
<protein>
    <submittedName>
        <fullName evidence="2">Uncharacterized protein</fullName>
    </submittedName>
</protein>
<dbReference type="Proteomes" id="UP000657918">
    <property type="component" value="Chromosome 16"/>
</dbReference>
<keyword evidence="3" id="KW-1185">Reference proteome</keyword>
<dbReference type="Gene3D" id="1.25.40.20">
    <property type="entry name" value="Ankyrin repeat-containing domain"/>
    <property type="match status" value="1"/>
</dbReference>
<dbReference type="AlphaFoldDB" id="A0A835J937"/>
<evidence type="ECO:0000313" key="3">
    <source>
        <dbReference type="Proteomes" id="UP000657918"/>
    </source>
</evidence>
<evidence type="ECO:0000313" key="2">
    <source>
        <dbReference type="EMBL" id="KAF9665788.1"/>
    </source>
</evidence>
<organism evidence="2 3">
    <name type="scientific">Salix dunnii</name>
    <dbReference type="NCBI Taxonomy" id="1413687"/>
    <lineage>
        <taxon>Eukaryota</taxon>
        <taxon>Viridiplantae</taxon>
        <taxon>Streptophyta</taxon>
        <taxon>Embryophyta</taxon>
        <taxon>Tracheophyta</taxon>
        <taxon>Spermatophyta</taxon>
        <taxon>Magnoliopsida</taxon>
        <taxon>eudicotyledons</taxon>
        <taxon>Gunneridae</taxon>
        <taxon>Pentapetalae</taxon>
        <taxon>rosids</taxon>
        <taxon>fabids</taxon>
        <taxon>Malpighiales</taxon>
        <taxon>Salicaceae</taxon>
        <taxon>Saliceae</taxon>
        <taxon>Salix</taxon>
    </lineage>
</organism>
<reference evidence="2 3" key="1">
    <citation type="submission" date="2020-10" db="EMBL/GenBank/DDBJ databases">
        <title>Plant Genome Project.</title>
        <authorList>
            <person name="Zhang R.-G."/>
        </authorList>
    </citation>
    <scope>NUCLEOTIDE SEQUENCE [LARGE SCALE GENOMIC DNA]</scope>
    <source>
        <strain evidence="2">FAFU-HL-1</strain>
        <tissue evidence="2">Leaf</tissue>
    </source>
</reference>
<feature type="repeat" description="ANK" evidence="1">
    <location>
        <begin position="36"/>
        <end position="63"/>
    </location>
</feature>
<dbReference type="InterPro" id="IPR036770">
    <property type="entry name" value="Ankyrin_rpt-contain_sf"/>
</dbReference>
<name>A0A835J937_9ROSI</name>
<keyword evidence="1" id="KW-0040">ANK repeat</keyword>
<dbReference type="SUPFAM" id="SSF48403">
    <property type="entry name" value="Ankyrin repeat"/>
    <property type="match status" value="1"/>
</dbReference>
<sequence length="80" mass="9206">MEEGANKQSSKPKQKQLRRLLMFYLRCRWLLIPISLHLAAADGHLDIVEYRISQGVDLIVGNKEKNIAHHWACLNGLIEI</sequence>
<comment type="caution">
    <text evidence="2">The sequence shown here is derived from an EMBL/GenBank/DDBJ whole genome shotgun (WGS) entry which is preliminary data.</text>
</comment>
<dbReference type="OrthoDB" id="10057496at2759"/>